<dbReference type="Pfam" id="PF04542">
    <property type="entry name" value="Sigma70_r2"/>
    <property type="match status" value="1"/>
</dbReference>
<dbReference type="InterPro" id="IPR036388">
    <property type="entry name" value="WH-like_DNA-bd_sf"/>
</dbReference>
<dbReference type="SUPFAM" id="SSF88946">
    <property type="entry name" value="Sigma2 domain of RNA polymerase sigma factors"/>
    <property type="match status" value="1"/>
</dbReference>
<evidence type="ECO:0000256" key="4">
    <source>
        <dbReference type="ARBA" id="ARBA00023163"/>
    </source>
</evidence>
<dbReference type="AlphaFoldDB" id="A0A0S6VUN9"/>
<protein>
    <submittedName>
        <fullName evidence="7">RNA polymerase, sigma-24 subunit, ECF subfamily</fullName>
    </submittedName>
</protein>
<feature type="domain" description="RNA polymerase sigma factor 70 region 4 type 2" evidence="6">
    <location>
        <begin position="129"/>
        <end position="180"/>
    </location>
</feature>
<evidence type="ECO:0000259" key="6">
    <source>
        <dbReference type="Pfam" id="PF08281"/>
    </source>
</evidence>
<evidence type="ECO:0000256" key="3">
    <source>
        <dbReference type="ARBA" id="ARBA00023082"/>
    </source>
</evidence>
<keyword evidence="2" id="KW-0805">Transcription regulation</keyword>
<accession>A0A0S6VUN9</accession>
<keyword evidence="4" id="KW-0804">Transcription</keyword>
<feature type="domain" description="RNA polymerase sigma-70 region 2" evidence="5">
    <location>
        <begin position="23"/>
        <end position="91"/>
    </location>
</feature>
<dbReference type="Proteomes" id="UP000030700">
    <property type="component" value="Unassembled WGS sequence"/>
</dbReference>
<comment type="similarity">
    <text evidence="1">Belongs to the sigma-70 factor family. ECF subfamily.</text>
</comment>
<dbReference type="SUPFAM" id="SSF88659">
    <property type="entry name" value="Sigma3 and sigma4 domains of RNA polymerase sigma factors"/>
    <property type="match status" value="1"/>
</dbReference>
<dbReference type="PANTHER" id="PTHR43133">
    <property type="entry name" value="RNA POLYMERASE ECF-TYPE SIGMA FACTO"/>
    <property type="match status" value="1"/>
</dbReference>
<gene>
    <name evidence="7" type="ORF">U14_00078</name>
</gene>
<dbReference type="InterPro" id="IPR013324">
    <property type="entry name" value="RNA_pol_sigma_r3/r4-like"/>
</dbReference>
<dbReference type="NCBIfam" id="TIGR02937">
    <property type="entry name" value="sigma70-ECF"/>
    <property type="match status" value="1"/>
</dbReference>
<dbReference type="GO" id="GO:0016987">
    <property type="term" value="F:sigma factor activity"/>
    <property type="evidence" value="ECO:0007669"/>
    <property type="project" value="UniProtKB-KW"/>
</dbReference>
<keyword evidence="3" id="KW-0731">Sigma factor</keyword>
<dbReference type="Pfam" id="PF08281">
    <property type="entry name" value="Sigma70_r4_2"/>
    <property type="match status" value="1"/>
</dbReference>
<dbReference type="CDD" id="cd06171">
    <property type="entry name" value="Sigma70_r4"/>
    <property type="match status" value="1"/>
</dbReference>
<evidence type="ECO:0000313" key="8">
    <source>
        <dbReference type="Proteomes" id="UP000030700"/>
    </source>
</evidence>
<evidence type="ECO:0000313" key="7">
    <source>
        <dbReference type="EMBL" id="GAK48867.1"/>
    </source>
</evidence>
<sequence>MAEPLSLIDQAKQRDEHAFLELLRRYAYIIVSVIRQYLHHIVGYDEDDLHQEIRLRAYHIMPDFRGDDVAFQCWLRRSTRGLCLNILEKQRQHEIIDMETLCKASLEQALQNTSLAPDAEYQRQQMLASVEEAIAALPEHFRNVVVLKDVDGLRYEEIAVALKVEVGTVKSRLGRARAMLREQLRGVRES</sequence>
<evidence type="ECO:0000259" key="5">
    <source>
        <dbReference type="Pfam" id="PF04542"/>
    </source>
</evidence>
<dbReference type="HOGENOM" id="CLU_047691_3_0_0"/>
<dbReference type="Gene3D" id="1.10.1740.10">
    <property type="match status" value="1"/>
</dbReference>
<dbReference type="PANTHER" id="PTHR43133:SF51">
    <property type="entry name" value="RNA POLYMERASE SIGMA FACTOR"/>
    <property type="match status" value="1"/>
</dbReference>
<evidence type="ECO:0000256" key="1">
    <source>
        <dbReference type="ARBA" id="ARBA00010641"/>
    </source>
</evidence>
<dbReference type="GO" id="GO:0006352">
    <property type="term" value="P:DNA-templated transcription initiation"/>
    <property type="evidence" value="ECO:0007669"/>
    <property type="project" value="InterPro"/>
</dbReference>
<dbReference type="InterPro" id="IPR007627">
    <property type="entry name" value="RNA_pol_sigma70_r2"/>
</dbReference>
<evidence type="ECO:0000256" key="2">
    <source>
        <dbReference type="ARBA" id="ARBA00023015"/>
    </source>
</evidence>
<dbReference type="InterPro" id="IPR014284">
    <property type="entry name" value="RNA_pol_sigma-70_dom"/>
</dbReference>
<name>A0A0S6VUN9_9BACT</name>
<dbReference type="GO" id="GO:0003677">
    <property type="term" value="F:DNA binding"/>
    <property type="evidence" value="ECO:0007669"/>
    <property type="project" value="InterPro"/>
</dbReference>
<organism evidence="7">
    <name type="scientific">Candidatus Moduliflexus flocculans</name>
    <dbReference type="NCBI Taxonomy" id="1499966"/>
    <lineage>
        <taxon>Bacteria</taxon>
        <taxon>Candidatus Moduliflexota</taxon>
        <taxon>Candidatus Moduliflexia</taxon>
        <taxon>Candidatus Moduliflexales</taxon>
        <taxon>Candidatus Moduliflexaceae</taxon>
    </lineage>
</organism>
<dbReference type="EMBL" id="DF820455">
    <property type="protein sequence ID" value="GAK48867.1"/>
    <property type="molecule type" value="Genomic_DNA"/>
</dbReference>
<keyword evidence="8" id="KW-1185">Reference proteome</keyword>
<dbReference type="InterPro" id="IPR013325">
    <property type="entry name" value="RNA_pol_sigma_r2"/>
</dbReference>
<dbReference type="InterPro" id="IPR039425">
    <property type="entry name" value="RNA_pol_sigma-70-like"/>
</dbReference>
<proteinExistence type="inferred from homology"/>
<dbReference type="InterPro" id="IPR013249">
    <property type="entry name" value="RNA_pol_sigma70_r4_t2"/>
</dbReference>
<dbReference type="STRING" id="1499966.U14_00078"/>
<reference evidence="7" key="1">
    <citation type="journal article" date="2015" name="PeerJ">
        <title>First genomic representation of candidate bacterial phylum KSB3 points to enhanced environmental sensing as a trigger of wastewater bulking.</title>
        <authorList>
            <person name="Sekiguchi Y."/>
            <person name="Ohashi A."/>
            <person name="Parks D.H."/>
            <person name="Yamauchi T."/>
            <person name="Tyson G.W."/>
            <person name="Hugenholtz P."/>
        </authorList>
    </citation>
    <scope>NUCLEOTIDE SEQUENCE [LARGE SCALE GENOMIC DNA]</scope>
</reference>
<dbReference type="Gene3D" id="1.10.10.10">
    <property type="entry name" value="Winged helix-like DNA-binding domain superfamily/Winged helix DNA-binding domain"/>
    <property type="match status" value="1"/>
</dbReference>